<gene>
    <name evidence="2" type="ORF">P168DRAFT_261081</name>
</gene>
<dbReference type="RefSeq" id="XP_024688571.1">
    <property type="nucleotide sequence ID" value="XM_024834687.1"/>
</dbReference>
<dbReference type="Proteomes" id="UP000234254">
    <property type="component" value="Unassembled WGS sequence"/>
</dbReference>
<accession>A0A2I1CQS9</accession>
<dbReference type="EMBL" id="MSFM01000017">
    <property type="protein sequence ID" value="PKX99976.1"/>
    <property type="molecule type" value="Genomic_DNA"/>
</dbReference>
<dbReference type="OrthoDB" id="5330858at2759"/>
<evidence type="ECO:0000313" key="3">
    <source>
        <dbReference type="Proteomes" id="UP000234254"/>
    </source>
</evidence>
<dbReference type="GeneID" id="36542211"/>
<dbReference type="VEuPathDB" id="FungiDB:P168DRAFT_261081"/>
<dbReference type="InterPro" id="IPR018843">
    <property type="entry name" value="Utp8_b-prop"/>
</dbReference>
<organism evidence="2 3">
    <name type="scientific">Aspergillus campestris (strain IBT 28561)</name>
    <dbReference type="NCBI Taxonomy" id="1392248"/>
    <lineage>
        <taxon>Eukaryota</taxon>
        <taxon>Fungi</taxon>
        <taxon>Dikarya</taxon>
        <taxon>Ascomycota</taxon>
        <taxon>Pezizomycotina</taxon>
        <taxon>Eurotiomycetes</taxon>
        <taxon>Eurotiomycetidae</taxon>
        <taxon>Eurotiales</taxon>
        <taxon>Aspergillaceae</taxon>
        <taxon>Aspergillus</taxon>
        <taxon>Aspergillus subgen. Circumdati</taxon>
    </lineage>
</organism>
<name>A0A2I1CQS9_ASPC2</name>
<keyword evidence="3" id="KW-1185">Reference proteome</keyword>
<proteinExistence type="predicted"/>
<evidence type="ECO:0000259" key="1">
    <source>
        <dbReference type="Pfam" id="PF10395"/>
    </source>
</evidence>
<comment type="caution">
    <text evidence="2">The sequence shown here is derived from an EMBL/GenBank/DDBJ whole genome shotgun (WGS) entry which is preliminary data.</text>
</comment>
<feature type="domain" description="Utp8 beta-propeller" evidence="1">
    <location>
        <begin position="7"/>
        <end position="96"/>
    </location>
</feature>
<evidence type="ECO:0000313" key="2">
    <source>
        <dbReference type="EMBL" id="PKX99976.1"/>
    </source>
</evidence>
<protein>
    <recommendedName>
        <fullName evidence="1">Utp8 beta-propeller domain-containing protein</fullName>
    </recommendedName>
</protein>
<dbReference type="AlphaFoldDB" id="A0A2I1CQS9"/>
<dbReference type="Pfam" id="PF10395">
    <property type="entry name" value="Utp8_b_propeller"/>
    <property type="match status" value="1"/>
</dbReference>
<reference evidence="2" key="1">
    <citation type="submission" date="2016-12" db="EMBL/GenBank/DDBJ databases">
        <title>The genomes of Aspergillus section Nigri reveals drivers in fungal speciation.</title>
        <authorList>
            <consortium name="DOE Joint Genome Institute"/>
            <person name="Vesth T.C."/>
            <person name="Nybo J."/>
            <person name="Theobald S."/>
            <person name="Brandl J."/>
            <person name="Frisvad J.C."/>
            <person name="Nielsen K.F."/>
            <person name="Lyhne E.K."/>
            <person name="Kogle M.E."/>
            <person name="Kuo A."/>
            <person name="Riley R."/>
            <person name="Clum A."/>
            <person name="Nolan M."/>
            <person name="Lipzen A."/>
            <person name="Salamov A."/>
            <person name="Henrissat B."/>
            <person name="Wiebenga A."/>
            <person name="De vries R.P."/>
            <person name="Grigoriev I.V."/>
            <person name="Mortensen U.H."/>
            <person name="Andersen M.R."/>
            <person name="Baker S.E."/>
        </authorList>
    </citation>
    <scope>NUCLEOTIDE SEQUENCE</scope>
    <source>
        <strain evidence="2">IBT 28561</strain>
    </source>
</reference>
<sequence>MDLQSPSVLAQLPRPLHASKGKTQIGEVYSLAESKKRKRYEVAVAVDGEAVNIYNIQTPKLVTSYAVPPKSSFSCQPCSVRRKVPNKSGTKRQTYVAVNPQRQIKSFVEEGGAPGSTAPTITSSSFDVKDSKSPTMFVGIVPTAAGEKEDPFDILAVQKDGRVRRLAADLGSQRWSIQHSAIAKQAATHPVQASFLVEFDDAKRSLLKRRQDLASLAMGDLVGSGVDEPLVLLLVTHPAGAAPMKLGDVQVHMFSVPTAVPSQGSLDESQKLRHLLTASLPDVEGLSPLGSEGLDWDFHAGSAGLNLSFAKGFVNFDISQYTPTVTTKFILEDEEFSSLMRLSPQSVIGAGKSTIAIYDTQYQSIQRSISTDDLRSADSGRTTFIGYYAKLGIAVATRGNTLLAFDLSSSQIPSGSSLKRPRDGLLIDAIGRGIGSPATQWQVSKKHRTEDLRWLCLPPDQADQWNQLTQQLRQAAQAHDAAAFDRAVVGYFGDDSVLPSPPQYVNPELTLFLVSLLFSLRDGEPPSLAVDLWPAQTTQWLIALGHLSQDNVAMALRRALKPRILPALPAGSFVHALIASDSSSPSSSSSTPSLRRLIDVLQGPIVFPADELAHALKTVLNLARSRPLTDEDTEEESRSVRAIFEALNTTLQNLHCHPSAARTGALRATLSRADLLAMIHHLRISLATGGYTTRFSEAPPTPLTAGQTTPALSLSAITDLLNAAVDAIGPSGWISAVDDDAGVSSAAAEVDLIADLKSEISAALAGVEEASYLSGILRPYLRFAESVRQTKTSPAAGDAAASSSAAAAAAALVRHDTVNGAQLMVFETGVNGEEGEGAGRMLPLSQKAASTEVSRTKVERSTGEVRTRSNREMGYLRRKAAGKYSFERLVV</sequence>